<evidence type="ECO:0000313" key="3">
    <source>
        <dbReference type="EMBL" id="GAA3543315.1"/>
    </source>
</evidence>
<organism evidence="3 4">
    <name type="scientific">Zobellella aerophila</name>
    <dbReference type="NCBI Taxonomy" id="870480"/>
    <lineage>
        <taxon>Bacteria</taxon>
        <taxon>Pseudomonadati</taxon>
        <taxon>Pseudomonadota</taxon>
        <taxon>Gammaproteobacteria</taxon>
        <taxon>Aeromonadales</taxon>
        <taxon>Aeromonadaceae</taxon>
        <taxon>Zobellella</taxon>
    </lineage>
</organism>
<dbReference type="EMBL" id="BAABCX010000003">
    <property type="protein sequence ID" value="GAA3543315.1"/>
    <property type="molecule type" value="Genomic_DNA"/>
</dbReference>
<feature type="transmembrane region" description="Helical" evidence="1">
    <location>
        <begin position="127"/>
        <end position="149"/>
    </location>
</feature>
<evidence type="ECO:0000313" key="4">
    <source>
        <dbReference type="Proteomes" id="UP001500795"/>
    </source>
</evidence>
<name>A0ABP6W2U6_9GAMM</name>
<protein>
    <recommendedName>
        <fullName evidence="2">DUF1468 domain-containing protein</fullName>
    </recommendedName>
</protein>
<feature type="transmembrane region" description="Helical" evidence="1">
    <location>
        <begin position="81"/>
        <end position="107"/>
    </location>
</feature>
<dbReference type="Pfam" id="PF07331">
    <property type="entry name" value="TctB"/>
    <property type="match status" value="1"/>
</dbReference>
<sequence length="150" mass="16829">MNKDRYLAIAVLLMVVILFIESENIPEKTSWQAYGSALYPQILLGIIGVTATLVLLKSFINIAPIEQDGSKKRLVFDWKVFGIFVIFGSYAALLPILGYLISTMVFMVTMQGLLLEVNTPKKWVVNILTSGIMVPLVYVIFKFGLNVWLP</sequence>
<feature type="transmembrane region" description="Helical" evidence="1">
    <location>
        <begin position="38"/>
        <end position="60"/>
    </location>
</feature>
<keyword evidence="1" id="KW-1133">Transmembrane helix</keyword>
<gene>
    <name evidence="3" type="ORF">GCM10022394_24090</name>
</gene>
<keyword evidence="1" id="KW-0472">Membrane</keyword>
<proteinExistence type="predicted"/>
<accession>A0ABP6W2U6</accession>
<keyword evidence="4" id="KW-1185">Reference proteome</keyword>
<evidence type="ECO:0000259" key="2">
    <source>
        <dbReference type="Pfam" id="PF07331"/>
    </source>
</evidence>
<feature type="domain" description="DUF1468" evidence="2">
    <location>
        <begin position="9"/>
        <end position="150"/>
    </location>
</feature>
<dbReference type="Proteomes" id="UP001500795">
    <property type="component" value="Unassembled WGS sequence"/>
</dbReference>
<dbReference type="InterPro" id="IPR009936">
    <property type="entry name" value="DUF1468"/>
</dbReference>
<evidence type="ECO:0000256" key="1">
    <source>
        <dbReference type="SAM" id="Phobius"/>
    </source>
</evidence>
<dbReference type="RefSeq" id="WP_344958326.1">
    <property type="nucleotide sequence ID" value="NZ_BAABCX010000003.1"/>
</dbReference>
<keyword evidence="1" id="KW-0812">Transmembrane</keyword>
<comment type="caution">
    <text evidence="3">The sequence shown here is derived from an EMBL/GenBank/DDBJ whole genome shotgun (WGS) entry which is preliminary data.</text>
</comment>
<reference evidence="4" key="1">
    <citation type="journal article" date="2019" name="Int. J. Syst. Evol. Microbiol.">
        <title>The Global Catalogue of Microorganisms (GCM) 10K type strain sequencing project: providing services to taxonomists for standard genome sequencing and annotation.</title>
        <authorList>
            <consortium name="The Broad Institute Genomics Platform"/>
            <consortium name="The Broad Institute Genome Sequencing Center for Infectious Disease"/>
            <person name="Wu L."/>
            <person name="Ma J."/>
        </authorList>
    </citation>
    <scope>NUCLEOTIDE SEQUENCE [LARGE SCALE GENOMIC DNA]</scope>
    <source>
        <strain evidence="4">JCM 17110</strain>
    </source>
</reference>